<evidence type="ECO:0000256" key="1">
    <source>
        <dbReference type="ARBA" id="ARBA00023015"/>
    </source>
</evidence>
<accession>A0A0J6W4R8</accession>
<name>A0A0J6W4R8_9MYCO</name>
<keyword evidence="1" id="KW-0805">Transcription regulation</keyword>
<keyword evidence="3" id="KW-0804">Transcription</keyword>
<dbReference type="InterPro" id="IPR009057">
    <property type="entry name" value="Homeodomain-like_sf"/>
</dbReference>
<dbReference type="GO" id="GO:0000976">
    <property type="term" value="F:transcription cis-regulatory region binding"/>
    <property type="evidence" value="ECO:0007669"/>
    <property type="project" value="TreeGrafter"/>
</dbReference>
<sequence>MPRTSERGGPLTRRKISDVATRMFLDRGFDEVTVAQVAKEAGVSSVTVFKHFPRKEDLLFDRVEDAVAILRSAVRDRGAGVPVLTSLRDVAFRLVDERHALSGIKEGSIPFYRTVAGSPVLIARLREIAAELVQALRDALDADPEFSADAALFAALVIAGYSTILTATAQQVIAEGSPDPVVEDHRRRLGRLFDALQDGLEHS</sequence>
<dbReference type="InterPro" id="IPR001647">
    <property type="entry name" value="HTH_TetR"/>
</dbReference>
<dbReference type="Pfam" id="PF00440">
    <property type="entry name" value="TetR_N"/>
    <property type="match status" value="1"/>
</dbReference>
<dbReference type="InterPro" id="IPR050109">
    <property type="entry name" value="HTH-type_TetR-like_transc_reg"/>
</dbReference>
<dbReference type="PATRIC" id="fig|37916.4.peg.2687"/>
<organism evidence="6 7">
    <name type="scientific">Mycolicibacterium chlorophenolicum</name>
    <dbReference type="NCBI Taxonomy" id="37916"/>
    <lineage>
        <taxon>Bacteria</taxon>
        <taxon>Bacillati</taxon>
        <taxon>Actinomycetota</taxon>
        <taxon>Actinomycetes</taxon>
        <taxon>Mycobacteriales</taxon>
        <taxon>Mycobacteriaceae</taxon>
        <taxon>Mycolicibacterium</taxon>
    </lineage>
</organism>
<evidence type="ECO:0000313" key="7">
    <source>
        <dbReference type="Proteomes" id="UP000036513"/>
    </source>
</evidence>
<keyword evidence="7" id="KW-1185">Reference proteome</keyword>
<dbReference type="EMBL" id="JYNL01000023">
    <property type="protein sequence ID" value="KMO76612.1"/>
    <property type="molecule type" value="Genomic_DNA"/>
</dbReference>
<evidence type="ECO:0000259" key="5">
    <source>
        <dbReference type="PROSITE" id="PS50977"/>
    </source>
</evidence>
<dbReference type="Gene3D" id="1.10.357.10">
    <property type="entry name" value="Tetracycline Repressor, domain 2"/>
    <property type="match status" value="1"/>
</dbReference>
<evidence type="ECO:0000313" key="6">
    <source>
        <dbReference type="EMBL" id="KMO76612.1"/>
    </source>
</evidence>
<dbReference type="SUPFAM" id="SSF46689">
    <property type="entry name" value="Homeodomain-like"/>
    <property type="match status" value="1"/>
</dbReference>
<evidence type="ECO:0000256" key="3">
    <source>
        <dbReference type="ARBA" id="ARBA00023163"/>
    </source>
</evidence>
<gene>
    <name evidence="6" type="primary">acrR_2</name>
    <name evidence="6" type="ORF">MCHLDSM_02761</name>
</gene>
<protein>
    <submittedName>
        <fullName evidence="6">HTH-type transcriptional regulator AcrR</fullName>
    </submittedName>
</protein>
<dbReference type="PANTHER" id="PTHR30055:SF234">
    <property type="entry name" value="HTH-TYPE TRANSCRIPTIONAL REGULATOR BETI"/>
    <property type="match status" value="1"/>
</dbReference>
<evidence type="ECO:0000256" key="4">
    <source>
        <dbReference type="PROSITE-ProRule" id="PRU00335"/>
    </source>
</evidence>
<dbReference type="AlphaFoldDB" id="A0A0J6W4R8"/>
<dbReference type="PRINTS" id="PR00455">
    <property type="entry name" value="HTHTETR"/>
</dbReference>
<feature type="DNA-binding region" description="H-T-H motif" evidence="4">
    <location>
        <begin position="33"/>
        <end position="52"/>
    </location>
</feature>
<proteinExistence type="predicted"/>
<dbReference type="GO" id="GO:0003700">
    <property type="term" value="F:DNA-binding transcription factor activity"/>
    <property type="evidence" value="ECO:0007669"/>
    <property type="project" value="TreeGrafter"/>
</dbReference>
<comment type="caution">
    <text evidence="6">The sequence shown here is derived from an EMBL/GenBank/DDBJ whole genome shotgun (WGS) entry which is preliminary data.</text>
</comment>
<dbReference type="PANTHER" id="PTHR30055">
    <property type="entry name" value="HTH-TYPE TRANSCRIPTIONAL REGULATOR RUTR"/>
    <property type="match status" value="1"/>
</dbReference>
<keyword evidence="2 4" id="KW-0238">DNA-binding</keyword>
<dbReference type="PROSITE" id="PS50977">
    <property type="entry name" value="HTH_TETR_2"/>
    <property type="match status" value="1"/>
</dbReference>
<dbReference type="RefSeq" id="WP_048470375.1">
    <property type="nucleotide sequence ID" value="NZ_JYNL01000023.1"/>
</dbReference>
<evidence type="ECO:0000256" key="2">
    <source>
        <dbReference type="ARBA" id="ARBA00023125"/>
    </source>
</evidence>
<dbReference type="STRING" id="37916.MCHLDSM_02761"/>
<feature type="domain" description="HTH tetR-type" evidence="5">
    <location>
        <begin position="10"/>
        <end position="70"/>
    </location>
</feature>
<reference evidence="6 7" key="1">
    <citation type="journal article" date="2015" name="Genome Biol. Evol.">
        <title>Characterization of Three Mycobacterium spp. with Potential Use in Bioremediation by Genome Sequencing and Comparative Genomics.</title>
        <authorList>
            <person name="Das S."/>
            <person name="Pettersson B.M."/>
            <person name="Behra P.R."/>
            <person name="Ramesh M."/>
            <person name="Dasgupta S."/>
            <person name="Bhattacharya A."/>
            <person name="Kirsebom L.A."/>
        </authorList>
    </citation>
    <scope>NUCLEOTIDE SEQUENCE [LARGE SCALE GENOMIC DNA]</scope>
    <source>
        <strain evidence="6 7">DSM 43826</strain>
    </source>
</reference>
<dbReference type="Proteomes" id="UP000036513">
    <property type="component" value="Unassembled WGS sequence"/>
</dbReference>
<dbReference type="SMR" id="A0A0J6W4R8"/>